<dbReference type="InterPro" id="IPR038063">
    <property type="entry name" value="Transpep_catalytic_dom"/>
</dbReference>
<dbReference type="InterPro" id="IPR052905">
    <property type="entry name" value="LD-transpeptidase_YkuD-like"/>
</dbReference>
<dbReference type="GO" id="GO:0009252">
    <property type="term" value="P:peptidoglycan biosynthetic process"/>
    <property type="evidence" value="ECO:0007669"/>
    <property type="project" value="UniProtKB-UniPathway"/>
</dbReference>
<evidence type="ECO:0000313" key="10">
    <source>
        <dbReference type="EMBL" id="AKJ29488.1"/>
    </source>
</evidence>
<dbReference type="Gene3D" id="2.40.440.10">
    <property type="entry name" value="L,D-transpeptidase catalytic domain-like"/>
    <property type="match status" value="1"/>
</dbReference>
<dbReference type="SUPFAM" id="SSF141523">
    <property type="entry name" value="L,D-transpeptidase catalytic domain-like"/>
    <property type="match status" value="1"/>
</dbReference>
<evidence type="ECO:0000313" key="11">
    <source>
        <dbReference type="Proteomes" id="UP000035352"/>
    </source>
</evidence>
<evidence type="ECO:0000256" key="8">
    <source>
        <dbReference type="SAM" id="SignalP"/>
    </source>
</evidence>
<evidence type="ECO:0000256" key="7">
    <source>
        <dbReference type="PROSITE-ProRule" id="PRU01373"/>
    </source>
</evidence>
<dbReference type="AlphaFoldDB" id="A0A0G3BNC1"/>
<dbReference type="PANTHER" id="PTHR41533">
    <property type="entry name" value="L,D-TRANSPEPTIDASE HI_1667-RELATED"/>
    <property type="match status" value="1"/>
</dbReference>
<dbReference type="Proteomes" id="UP000035352">
    <property type="component" value="Chromosome"/>
</dbReference>
<dbReference type="EMBL" id="CP011371">
    <property type="protein sequence ID" value="AKJ29488.1"/>
    <property type="molecule type" value="Genomic_DNA"/>
</dbReference>
<proteinExistence type="inferred from homology"/>
<dbReference type="Gene3D" id="1.10.101.10">
    <property type="entry name" value="PGBD-like superfamily/PGBD"/>
    <property type="match status" value="1"/>
</dbReference>
<protein>
    <submittedName>
        <fullName evidence="10">L,D-transpeptidase</fullName>
    </submittedName>
</protein>
<evidence type="ECO:0000256" key="1">
    <source>
        <dbReference type="ARBA" id="ARBA00004752"/>
    </source>
</evidence>
<dbReference type="KEGG" id="pbh:AAW51_2797"/>
<evidence type="ECO:0000259" key="9">
    <source>
        <dbReference type="PROSITE" id="PS52029"/>
    </source>
</evidence>
<dbReference type="InterPro" id="IPR002477">
    <property type="entry name" value="Peptidoglycan-bd-like"/>
</dbReference>
<dbReference type="GO" id="GO:0071555">
    <property type="term" value="P:cell wall organization"/>
    <property type="evidence" value="ECO:0007669"/>
    <property type="project" value="UniProtKB-UniRule"/>
</dbReference>
<accession>A0A0G3BNC1</accession>
<dbReference type="Pfam" id="PF03734">
    <property type="entry name" value="YkuD"/>
    <property type="match status" value="1"/>
</dbReference>
<dbReference type="SUPFAM" id="SSF47090">
    <property type="entry name" value="PGBD-like"/>
    <property type="match status" value="1"/>
</dbReference>
<feature type="active site" description="Nucleophile" evidence="7">
    <location>
        <position position="485"/>
    </location>
</feature>
<organism evidence="10 11">
    <name type="scientific">Caldimonas brevitalea</name>
    <dbReference type="NCBI Taxonomy" id="413882"/>
    <lineage>
        <taxon>Bacteria</taxon>
        <taxon>Pseudomonadati</taxon>
        <taxon>Pseudomonadota</taxon>
        <taxon>Betaproteobacteria</taxon>
        <taxon>Burkholderiales</taxon>
        <taxon>Sphaerotilaceae</taxon>
        <taxon>Caldimonas</taxon>
    </lineage>
</organism>
<dbReference type="InterPro" id="IPR005490">
    <property type="entry name" value="LD_TPept_cat_dom"/>
</dbReference>
<comment type="pathway">
    <text evidence="1 7">Cell wall biogenesis; peptidoglycan biosynthesis.</text>
</comment>
<evidence type="ECO:0000256" key="6">
    <source>
        <dbReference type="ARBA" id="ARBA00023316"/>
    </source>
</evidence>
<dbReference type="Pfam" id="PF20142">
    <property type="entry name" value="Scaffold"/>
    <property type="match status" value="1"/>
</dbReference>
<dbReference type="GO" id="GO:0004180">
    <property type="term" value="F:carboxypeptidase activity"/>
    <property type="evidence" value="ECO:0007669"/>
    <property type="project" value="UniProtKB-ARBA"/>
</dbReference>
<dbReference type="InterPro" id="IPR036365">
    <property type="entry name" value="PGBD-like_sf"/>
</dbReference>
<keyword evidence="6 7" id="KW-0961">Cell wall biogenesis/degradation</keyword>
<dbReference type="GO" id="GO:0008360">
    <property type="term" value="P:regulation of cell shape"/>
    <property type="evidence" value="ECO:0007669"/>
    <property type="project" value="UniProtKB-UniRule"/>
</dbReference>
<gene>
    <name evidence="10" type="ORF">AAW51_2797</name>
</gene>
<feature type="signal peptide" evidence="8">
    <location>
        <begin position="1"/>
        <end position="27"/>
    </location>
</feature>
<comment type="similarity">
    <text evidence="2">Belongs to the YkuD family.</text>
</comment>
<dbReference type="PROSITE" id="PS52029">
    <property type="entry name" value="LD_TPASE"/>
    <property type="match status" value="1"/>
</dbReference>
<evidence type="ECO:0000256" key="2">
    <source>
        <dbReference type="ARBA" id="ARBA00005992"/>
    </source>
</evidence>
<dbReference type="InterPro" id="IPR036366">
    <property type="entry name" value="PGBDSf"/>
</dbReference>
<feature type="domain" description="L,D-TPase catalytic" evidence="9">
    <location>
        <begin position="328"/>
        <end position="513"/>
    </location>
</feature>
<dbReference type="STRING" id="413882.AAW51_2797"/>
<name>A0A0G3BNC1_9BURK</name>
<dbReference type="PATRIC" id="fig|413882.6.peg.2919"/>
<dbReference type="PANTHER" id="PTHR41533:SF2">
    <property type="entry name" value="BLR7131 PROTEIN"/>
    <property type="match status" value="1"/>
</dbReference>
<keyword evidence="8" id="KW-0732">Signal</keyword>
<dbReference type="GO" id="GO:0016740">
    <property type="term" value="F:transferase activity"/>
    <property type="evidence" value="ECO:0007669"/>
    <property type="project" value="UniProtKB-KW"/>
</dbReference>
<keyword evidence="11" id="KW-1185">Reference proteome</keyword>
<keyword evidence="3" id="KW-0808">Transferase</keyword>
<feature type="chain" id="PRO_5005183996" evidence="8">
    <location>
        <begin position="28"/>
        <end position="569"/>
    </location>
</feature>
<keyword evidence="4 7" id="KW-0133">Cell shape</keyword>
<dbReference type="InterPro" id="IPR045380">
    <property type="entry name" value="LD_TPept_scaffold_dom"/>
</dbReference>
<evidence type="ECO:0000256" key="5">
    <source>
        <dbReference type="ARBA" id="ARBA00022984"/>
    </source>
</evidence>
<dbReference type="Pfam" id="PF01471">
    <property type="entry name" value="PG_binding_1"/>
    <property type="match status" value="1"/>
</dbReference>
<reference evidence="10 11" key="1">
    <citation type="submission" date="2015-05" db="EMBL/GenBank/DDBJ databases">
        <authorList>
            <person name="Tang B."/>
            <person name="Yu Y."/>
        </authorList>
    </citation>
    <scope>NUCLEOTIDE SEQUENCE [LARGE SCALE GENOMIC DNA]</scope>
    <source>
        <strain evidence="10 11">DSM 7029</strain>
    </source>
</reference>
<dbReference type="UniPathway" id="UPA00219"/>
<evidence type="ECO:0000256" key="4">
    <source>
        <dbReference type="ARBA" id="ARBA00022960"/>
    </source>
</evidence>
<keyword evidence="5 7" id="KW-0573">Peptidoglycan synthesis</keyword>
<sequence length="569" mass="61937">MHAVVSRWRNSAAVVLLALVSLAPAGAADPSAVRPMPGATGATDALSAAIVARLHAGAFEAPASRAEQQELQRLYPPGRNAARWLDAGGRPGPQAQAALALLTTADREGLVPADYHAEALAQSAARLAGAGGPAPDEAAAWELGLSLGVLRYLRHLHVGRVDPSAVRFRLPVRDHHHDFAALLDEALQGHRLTALVTGLTPPFGQYRALREELARYRGLAASPPPAALQTVPALAAGQRHAVVPALRERLRMLGDLPAHEAVDPQSDHYDAPLAEAVRRFQLRHGLGVDGVLGRSTQETLNVPLARRVRQIELAMERLRWLPHPDGRPFIAINIPMFRLWAWSAGGPDAEPALNMRVVVGRALDTQTPVFTEEMRYLVFRPYWNVPSSIVRQEILPALERDPGYLDRHEMELVAGASDDAPAVAATPAHLALLRQGGLRLRQRPGPRNALGAVKFIFPNAHNVYLHGTPALSWFERSRRDASHGCVRLEDPLALAQWVLRDQPQWTRERIEAAAAGKASLRVDLPQPLRVMLFYVTAAVVPGEGVVHFVADVYGHDRRLEALLARPPAR</sequence>
<feature type="active site" description="Proton donor/acceptor" evidence="7">
    <location>
        <position position="466"/>
    </location>
</feature>
<evidence type="ECO:0000256" key="3">
    <source>
        <dbReference type="ARBA" id="ARBA00022679"/>
    </source>
</evidence>
<dbReference type="CDD" id="cd16913">
    <property type="entry name" value="YkuD_like"/>
    <property type="match status" value="1"/>
</dbReference>